<proteinExistence type="predicted"/>
<feature type="compositionally biased region" description="Polar residues" evidence="1">
    <location>
        <begin position="53"/>
        <end position="65"/>
    </location>
</feature>
<evidence type="ECO:0000313" key="3">
    <source>
        <dbReference type="Proteomes" id="UP000762676"/>
    </source>
</evidence>
<reference evidence="2 3" key="1">
    <citation type="journal article" date="2021" name="Elife">
        <title>Chloroplast acquisition without the gene transfer in kleptoplastic sea slugs, Plakobranchus ocellatus.</title>
        <authorList>
            <person name="Maeda T."/>
            <person name="Takahashi S."/>
            <person name="Yoshida T."/>
            <person name="Shimamura S."/>
            <person name="Takaki Y."/>
            <person name="Nagai Y."/>
            <person name="Toyoda A."/>
            <person name="Suzuki Y."/>
            <person name="Arimoto A."/>
            <person name="Ishii H."/>
            <person name="Satoh N."/>
            <person name="Nishiyama T."/>
            <person name="Hasebe M."/>
            <person name="Maruyama T."/>
            <person name="Minagawa J."/>
            <person name="Obokata J."/>
            <person name="Shigenobu S."/>
        </authorList>
    </citation>
    <scope>NUCLEOTIDE SEQUENCE [LARGE SCALE GENOMIC DNA]</scope>
</reference>
<evidence type="ECO:0000256" key="1">
    <source>
        <dbReference type="SAM" id="MobiDB-lite"/>
    </source>
</evidence>
<feature type="region of interest" description="Disordered" evidence="1">
    <location>
        <begin position="1"/>
        <end position="84"/>
    </location>
</feature>
<evidence type="ECO:0000313" key="2">
    <source>
        <dbReference type="EMBL" id="GFR79633.1"/>
    </source>
</evidence>
<accession>A0AAV4G225</accession>
<comment type="caution">
    <text evidence="2">The sequence shown here is derived from an EMBL/GenBank/DDBJ whole genome shotgun (WGS) entry which is preliminary data.</text>
</comment>
<gene>
    <name evidence="2" type="ORF">ElyMa_005880300</name>
</gene>
<feature type="compositionally biased region" description="Basic residues" evidence="1">
    <location>
        <begin position="41"/>
        <end position="52"/>
    </location>
</feature>
<feature type="compositionally biased region" description="Polar residues" evidence="1">
    <location>
        <begin position="23"/>
        <end position="32"/>
    </location>
</feature>
<keyword evidence="3" id="KW-1185">Reference proteome</keyword>
<dbReference type="EMBL" id="BMAT01011808">
    <property type="protein sequence ID" value="GFR79633.1"/>
    <property type="molecule type" value="Genomic_DNA"/>
</dbReference>
<protein>
    <submittedName>
        <fullName evidence="2">Uncharacterized protein</fullName>
    </submittedName>
</protein>
<name>A0AAV4G225_9GAST</name>
<organism evidence="2 3">
    <name type="scientific">Elysia marginata</name>
    <dbReference type="NCBI Taxonomy" id="1093978"/>
    <lineage>
        <taxon>Eukaryota</taxon>
        <taxon>Metazoa</taxon>
        <taxon>Spiralia</taxon>
        <taxon>Lophotrochozoa</taxon>
        <taxon>Mollusca</taxon>
        <taxon>Gastropoda</taxon>
        <taxon>Heterobranchia</taxon>
        <taxon>Euthyneura</taxon>
        <taxon>Panpulmonata</taxon>
        <taxon>Sacoglossa</taxon>
        <taxon>Placobranchoidea</taxon>
        <taxon>Plakobranchidae</taxon>
        <taxon>Elysia</taxon>
    </lineage>
</organism>
<sequence>MPSLPIVYPAQPICGQSPADQPAQGSDTQISRPETALRTGPRSRWKSRRHRNTLGQQPDLGSTALNKHARRAPSPSVSRRETEMRSSFFSVFRGDLCSLTISSTLLI</sequence>
<dbReference type="Proteomes" id="UP000762676">
    <property type="component" value="Unassembled WGS sequence"/>
</dbReference>
<dbReference type="AlphaFoldDB" id="A0AAV4G225"/>